<evidence type="ECO:0000256" key="3">
    <source>
        <dbReference type="ARBA" id="ARBA00004496"/>
    </source>
</evidence>
<organism evidence="13 14">
    <name type="scientific">Gryllotalpicola daejeonensis</name>
    <dbReference type="NCBI Taxonomy" id="993087"/>
    <lineage>
        <taxon>Bacteria</taxon>
        <taxon>Bacillati</taxon>
        <taxon>Actinomycetota</taxon>
        <taxon>Actinomycetes</taxon>
        <taxon>Micrococcales</taxon>
        <taxon>Microbacteriaceae</taxon>
        <taxon>Gryllotalpicola</taxon>
    </lineage>
</organism>
<comment type="function">
    <text evidence="2 11">Catalyzes a salvage reaction resulting in the formation of AMP, that is energically less costly than de novo synthesis.</text>
</comment>
<evidence type="ECO:0000256" key="7">
    <source>
        <dbReference type="ARBA" id="ARBA00022490"/>
    </source>
</evidence>
<gene>
    <name evidence="11" type="primary">apt</name>
    <name evidence="13" type="ORF">GCM10022286_25980</name>
</gene>
<dbReference type="InterPro" id="IPR029057">
    <property type="entry name" value="PRTase-like"/>
</dbReference>
<dbReference type="EMBL" id="BAABBV010000002">
    <property type="protein sequence ID" value="GAA4164365.1"/>
    <property type="molecule type" value="Genomic_DNA"/>
</dbReference>
<reference evidence="13" key="1">
    <citation type="journal article" date="2014" name="Int. J. Syst. Evol. Microbiol.">
        <title>Complete genome of a new Firmicutes species belonging to the dominant human colonic microbiota ('Ruminococcus bicirculans') reveals two chromosomes and a selective capacity to utilize plant glucans.</title>
        <authorList>
            <consortium name="NISC Comparative Sequencing Program"/>
            <person name="Wegmann U."/>
            <person name="Louis P."/>
            <person name="Goesmann A."/>
            <person name="Henrissat B."/>
            <person name="Duncan S.H."/>
            <person name="Flint H.J."/>
        </authorList>
    </citation>
    <scope>NUCLEOTIDE SEQUENCE</scope>
    <source>
        <strain evidence="13">JCM 17590</strain>
    </source>
</reference>
<evidence type="ECO:0000256" key="6">
    <source>
        <dbReference type="ARBA" id="ARBA00011893"/>
    </source>
</evidence>
<comment type="catalytic activity">
    <reaction evidence="1 11">
        <text>AMP + diphosphate = 5-phospho-alpha-D-ribose 1-diphosphate + adenine</text>
        <dbReference type="Rhea" id="RHEA:16609"/>
        <dbReference type="ChEBI" id="CHEBI:16708"/>
        <dbReference type="ChEBI" id="CHEBI:33019"/>
        <dbReference type="ChEBI" id="CHEBI:58017"/>
        <dbReference type="ChEBI" id="CHEBI:456215"/>
        <dbReference type="EC" id="2.4.2.7"/>
    </reaction>
</comment>
<protein>
    <recommendedName>
        <fullName evidence="6 11">Adenine phosphoribosyltransferase</fullName>
        <shortName evidence="11">APRT</shortName>
        <ecNumber evidence="6 11">2.4.2.7</ecNumber>
    </recommendedName>
</protein>
<comment type="caution">
    <text evidence="13">The sequence shown here is derived from an EMBL/GenBank/DDBJ whole genome shotgun (WGS) entry which is preliminary data.</text>
</comment>
<dbReference type="RefSeq" id="WP_344792303.1">
    <property type="nucleotide sequence ID" value="NZ_BAABBV010000002.1"/>
</dbReference>
<evidence type="ECO:0000313" key="13">
    <source>
        <dbReference type="EMBL" id="GAA4164365.1"/>
    </source>
</evidence>
<dbReference type="SUPFAM" id="SSF53271">
    <property type="entry name" value="PRTase-like"/>
    <property type="match status" value="1"/>
</dbReference>
<evidence type="ECO:0000256" key="11">
    <source>
        <dbReference type="HAMAP-Rule" id="MF_00004"/>
    </source>
</evidence>
<dbReference type="Proteomes" id="UP001415169">
    <property type="component" value="Unassembled WGS sequence"/>
</dbReference>
<dbReference type="HAMAP" id="MF_00004">
    <property type="entry name" value="Aden_phosphoribosyltr"/>
    <property type="match status" value="1"/>
</dbReference>
<evidence type="ECO:0000256" key="10">
    <source>
        <dbReference type="ARBA" id="ARBA00022726"/>
    </source>
</evidence>
<accession>A0ABP7ZME4</accession>
<evidence type="ECO:0000256" key="1">
    <source>
        <dbReference type="ARBA" id="ARBA00000868"/>
    </source>
</evidence>
<keyword evidence="7 11" id="KW-0963">Cytoplasm</keyword>
<keyword evidence="9 11" id="KW-0808">Transferase</keyword>
<evidence type="ECO:0000259" key="12">
    <source>
        <dbReference type="Pfam" id="PF00156"/>
    </source>
</evidence>
<comment type="pathway">
    <text evidence="4 11">Purine metabolism; AMP biosynthesis via salvage pathway; AMP from adenine: step 1/1.</text>
</comment>
<evidence type="ECO:0000256" key="9">
    <source>
        <dbReference type="ARBA" id="ARBA00022679"/>
    </source>
</evidence>
<dbReference type="PANTHER" id="PTHR32315:SF3">
    <property type="entry name" value="ADENINE PHOSPHORIBOSYLTRANSFERASE"/>
    <property type="match status" value="1"/>
</dbReference>
<evidence type="ECO:0000313" key="14">
    <source>
        <dbReference type="Proteomes" id="UP001415169"/>
    </source>
</evidence>
<evidence type="ECO:0000256" key="5">
    <source>
        <dbReference type="ARBA" id="ARBA00008391"/>
    </source>
</evidence>
<sequence>MTLSSEAALVDGLIEAIPDFPQKGVTFRDLTPVFADGAALKALATALTRPFEGHFDSIGGLEARGFLIAGAASVVSGAGVLSVRKAGKLPRAVLSQEYALEYGTAAFEVHVGQLPAGSRVLIIDDVLATGGTALAAVNLIERAGWHVAGFAVALELDGLGGRSKLEERGVETFSLLQY</sequence>
<proteinExistence type="inferred from homology"/>
<dbReference type="Pfam" id="PF00156">
    <property type="entry name" value="Pribosyltran"/>
    <property type="match status" value="1"/>
</dbReference>
<evidence type="ECO:0000256" key="4">
    <source>
        <dbReference type="ARBA" id="ARBA00004659"/>
    </source>
</evidence>
<dbReference type="NCBIfam" id="NF002636">
    <property type="entry name" value="PRK02304.1-5"/>
    <property type="match status" value="1"/>
</dbReference>
<evidence type="ECO:0000256" key="8">
    <source>
        <dbReference type="ARBA" id="ARBA00022676"/>
    </source>
</evidence>
<comment type="subcellular location">
    <subcellularLocation>
        <location evidence="3 11">Cytoplasm</location>
    </subcellularLocation>
</comment>
<feature type="domain" description="Phosphoribosyltransferase" evidence="12">
    <location>
        <begin position="40"/>
        <end position="157"/>
    </location>
</feature>
<keyword evidence="8 11" id="KW-0328">Glycosyltransferase</keyword>
<keyword evidence="10 11" id="KW-0660">Purine salvage</keyword>
<evidence type="ECO:0000256" key="2">
    <source>
        <dbReference type="ARBA" id="ARBA00003968"/>
    </source>
</evidence>
<dbReference type="PANTHER" id="PTHR32315">
    <property type="entry name" value="ADENINE PHOSPHORIBOSYLTRANSFERASE"/>
    <property type="match status" value="1"/>
</dbReference>
<dbReference type="InterPro" id="IPR005764">
    <property type="entry name" value="Ade_phspho_trans"/>
</dbReference>
<name>A0ABP7ZME4_9MICO</name>
<comment type="similarity">
    <text evidence="5 11">Belongs to the purine/pyrimidine phosphoribosyltransferase family.</text>
</comment>
<dbReference type="NCBIfam" id="NF002634">
    <property type="entry name" value="PRK02304.1-3"/>
    <property type="match status" value="1"/>
</dbReference>
<dbReference type="GO" id="GO:0016757">
    <property type="term" value="F:glycosyltransferase activity"/>
    <property type="evidence" value="ECO:0007669"/>
    <property type="project" value="UniProtKB-KW"/>
</dbReference>
<reference evidence="13" key="2">
    <citation type="submission" date="2023-12" db="EMBL/GenBank/DDBJ databases">
        <authorList>
            <person name="Sun Q."/>
            <person name="Inoue M."/>
        </authorList>
    </citation>
    <scope>NUCLEOTIDE SEQUENCE</scope>
    <source>
        <strain evidence="13">JCM 17590</strain>
    </source>
</reference>
<dbReference type="CDD" id="cd06223">
    <property type="entry name" value="PRTases_typeI"/>
    <property type="match status" value="1"/>
</dbReference>
<keyword evidence="14" id="KW-1185">Reference proteome</keyword>
<dbReference type="InterPro" id="IPR050054">
    <property type="entry name" value="UPRTase/APRTase"/>
</dbReference>
<dbReference type="EC" id="2.4.2.7" evidence="6 11"/>
<dbReference type="Gene3D" id="3.40.50.2020">
    <property type="match status" value="1"/>
</dbReference>
<dbReference type="InterPro" id="IPR000836">
    <property type="entry name" value="PRTase_dom"/>
</dbReference>
<comment type="subunit">
    <text evidence="11">Homodimer.</text>
</comment>